<evidence type="ECO:0000313" key="3">
    <source>
        <dbReference type="Proteomes" id="UP000265520"/>
    </source>
</evidence>
<dbReference type="EMBL" id="LXQA010229805">
    <property type="protein sequence ID" value="MCI36042.1"/>
    <property type="molecule type" value="Genomic_DNA"/>
</dbReference>
<dbReference type="Proteomes" id="UP000265520">
    <property type="component" value="Unassembled WGS sequence"/>
</dbReference>
<evidence type="ECO:0000256" key="1">
    <source>
        <dbReference type="SAM" id="MobiDB-lite"/>
    </source>
</evidence>
<keyword evidence="3" id="KW-1185">Reference proteome</keyword>
<feature type="region of interest" description="Disordered" evidence="1">
    <location>
        <begin position="1"/>
        <end position="38"/>
    </location>
</feature>
<proteinExistence type="predicted"/>
<feature type="non-terminal residue" evidence="2">
    <location>
        <position position="1"/>
    </location>
</feature>
<protein>
    <submittedName>
        <fullName evidence="2">Uncharacterized protein</fullName>
    </submittedName>
</protein>
<reference evidence="2 3" key="1">
    <citation type="journal article" date="2018" name="Front. Plant Sci.">
        <title>Red Clover (Trifolium pratense) and Zigzag Clover (T. medium) - A Picture of Genomic Similarities and Differences.</title>
        <authorList>
            <person name="Dluhosova J."/>
            <person name="Istvanek J."/>
            <person name="Nedelnik J."/>
            <person name="Repkova J."/>
        </authorList>
    </citation>
    <scope>NUCLEOTIDE SEQUENCE [LARGE SCALE GENOMIC DNA]</scope>
    <source>
        <strain evidence="3">cv. 10/8</strain>
        <tissue evidence="2">Leaf</tissue>
    </source>
</reference>
<accession>A0A392RIR6</accession>
<name>A0A392RIR6_9FABA</name>
<organism evidence="2 3">
    <name type="scientific">Trifolium medium</name>
    <dbReference type="NCBI Taxonomy" id="97028"/>
    <lineage>
        <taxon>Eukaryota</taxon>
        <taxon>Viridiplantae</taxon>
        <taxon>Streptophyta</taxon>
        <taxon>Embryophyta</taxon>
        <taxon>Tracheophyta</taxon>
        <taxon>Spermatophyta</taxon>
        <taxon>Magnoliopsida</taxon>
        <taxon>eudicotyledons</taxon>
        <taxon>Gunneridae</taxon>
        <taxon>Pentapetalae</taxon>
        <taxon>rosids</taxon>
        <taxon>fabids</taxon>
        <taxon>Fabales</taxon>
        <taxon>Fabaceae</taxon>
        <taxon>Papilionoideae</taxon>
        <taxon>50 kb inversion clade</taxon>
        <taxon>NPAAA clade</taxon>
        <taxon>Hologalegina</taxon>
        <taxon>IRL clade</taxon>
        <taxon>Trifolieae</taxon>
        <taxon>Trifolium</taxon>
    </lineage>
</organism>
<evidence type="ECO:0000313" key="2">
    <source>
        <dbReference type="EMBL" id="MCI36042.1"/>
    </source>
</evidence>
<comment type="caution">
    <text evidence="2">The sequence shown here is derived from an EMBL/GenBank/DDBJ whole genome shotgun (WGS) entry which is preliminary data.</text>
</comment>
<sequence length="64" mass="7711">NVKQEIGNKRESERNTEIRAYLRESTRDSERKLEDAREEEASREIIAIHARKKLHERFTRVLCD</sequence>
<dbReference type="AlphaFoldDB" id="A0A392RIR6"/>